<dbReference type="RefSeq" id="WP_207651783.1">
    <property type="nucleotide sequence ID" value="NZ_CP018477.1"/>
</dbReference>
<reference evidence="2 3" key="1">
    <citation type="journal article" name="Front. Microbiol.">
        <title>Sugar Metabolism of the First Thermophilic Planctomycete Thermogutta terrifontis: Comparative Genomic and Transcriptomic Approaches.</title>
        <authorList>
            <person name="Elcheninov A.G."/>
            <person name="Menzel P."/>
            <person name="Gudbergsdottir S.R."/>
            <person name="Slesarev A.I."/>
            <person name="Kadnikov V.V."/>
            <person name="Krogh A."/>
            <person name="Bonch-Osmolovskaya E.A."/>
            <person name="Peng X."/>
            <person name="Kublanov I.V."/>
        </authorList>
    </citation>
    <scope>NUCLEOTIDE SEQUENCE [LARGE SCALE GENOMIC DNA]</scope>
    <source>
        <strain evidence="2 3">R1</strain>
    </source>
</reference>
<dbReference type="AlphaFoldDB" id="A0A286RD31"/>
<keyword evidence="3" id="KW-1185">Reference proteome</keyword>
<evidence type="ECO:0000313" key="3">
    <source>
        <dbReference type="Proteomes" id="UP000215086"/>
    </source>
</evidence>
<name>A0A286RD31_9BACT</name>
<evidence type="ECO:0000256" key="1">
    <source>
        <dbReference type="SAM" id="MobiDB-lite"/>
    </source>
</evidence>
<organism evidence="2 3">
    <name type="scientific">Thermogutta terrifontis</name>
    <dbReference type="NCBI Taxonomy" id="1331910"/>
    <lineage>
        <taxon>Bacteria</taxon>
        <taxon>Pseudomonadati</taxon>
        <taxon>Planctomycetota</taxon>
        <taxon>Planctomycetia</taxon>
        <taxon>Pirellulales</taxon>
        <taxon>Thermoguttaceae</taxon>
        <taxon>Thermogutta</taxon>
    </lineage>
</organism>
<evidence type="ECO:0008006" key="4">
    <source>
        <dbReference type="Google" id="ProtNLM"/>
    </source>
</evidence>
<dbReference type="PROSITE" id="PS51257">
    <property type="entry name" value="PROKAR_LIPOPROTEIN"/>
    <property type="match status" value="1"/>
</dbReference>
<dbReference type="Proteomes" id="UP000215086">
    <property type="component" value="Chromosome"/>
</dbReference>
<accession>A0A286RD31</accession>
<dbReference type="EMBL" id="CP018477">
    <property type="protein sequence ID" value="ASV73875.1"/>
    <property type="molecule type" value="Genomic_DNA"/>
</dbReference>
<feature type="region of interest" description="Disordered" evidence="1">
    <location>
        <begin position="210"/>
        <end position="241"/>
    </location>
</feature>
<proteinExistence type="predicted"/>
<protein>
    <recommendedName>
        <fullName evidence="4">Lipoprotein</fullName>
    </recommendedName>
</protein>
<dbReference type="KEGG" id="ttf:THTE_1273"/>
<sequence length="241" mass="26628">MIDQKVTTTGILAGLLLIGGCFRPFFLTPSPVLNVYYPNPIFVAAKDPQVLWETLVDVVDDYFEIEREEPIRQFDTVLTSGRIDTLPKIGATILEPWHKDSVDRYARWEATLQSIRRRAEIRVDPRDGGYWITVLVFKELEDVGQPLAATTSSATFRNDSSLTRVVSPIGEQQTHAGWIPMGRDTALEQRIIEAIGTRFGLLPVPTASTPPMESINVPGAGGNGTQQNPLPPLETISTRGS</sequence>
<evidence type="ECO:0000313" key="2">
    <source>
        <dbReference type="EMBL" id="ASV73875.1"/>
    </source>
</evidence>
<gene>
    <name evidence="2" type="ORF">THTE_1273</name>
</gene>